<feature type="compositionally biased region" description="Basic and acidic residues" evidence="11">
    <location>
        <begin position="173"/>
        <end position="182"/>
    </location>
</feature>
<feature type="domain" description="S1 motif" evidence="12">
    <location>
        <begin position="895"/>
        <end position="971"/>
    </location>
</feature>
<dbReference type="FunFam" id="2.40.50.140:FF:000396">
    <property type="entry name" value="rRNA biogenesis protein RRP5"/>
    <property type="match status" value="1"/>
</dbReference>
<dbReference type="CDD" id="cd05708">
    <property type="entry name" value="S1_Rrp5_repeat_sc12"/>
    <property type="match status" value="1"/>
</dbReference>
<dbReference type="Pfam" id="PF23240">
    <property type="entry name" value="HAT_PRP39_N"/>
    <property type="match status" value="1"/>
</dbReference>
<keyword evidence="7" id="KW-0687">Ribonucleoprotein</keyword>
<dbReference type="InterPro" id="IPR012340">
    <property type="entry name" value="NA-bd_OB-fold"/>
</dbReference>
<evidence type="ECO:0000256" key="11">
    <source>
        <dbReference type="SAM" id="MobiDB-lite"/>
    </source>
</evidence>
<keyword evidence="6" id="KW-0539">Nucleus</keyword>
<feature type="domain" description="S1 motif" evidence="12">
    <location>
        <begin position="1088"/>
        <end position="1159"/>
    </location>
</feature>
<dbReference type="Pfam" id="PF00575">
    <property type="entry name" value="S1"/>
    <property type="match status" value="3"/>
</dbReference>
<dbReference type="InterPro" id="IPR048058">
    <property type="entry name" value="Rrp5_S1_rpt_hs11_sc8"/>
</dbReference>
<evidence type="ECO:0000256" key="2">
    <source>
        <dbReference type="ARBA" id="ARBA00022517"/>
    </source>
</evidence>
<keyword evidence="14" id="KW-1185">Reference proteome</keyword>
<feature type="domain" description="S1 motif" evidence="12">
    <location>
        <begin position="1265"/>
        <end position="1336"/>
    </location>
</feature>
<dbReference type="CDD" id="cd05702">
    <property type="entry name" value="S1_Rrp5_repeat_hs11_sc8"/>
    <property type="match status" value="1"/>
</dbReference>
<feature type="domain" description="S1 motif" evidence="12">
    <location>
        <begin position="794"/>
        <end position="863"/>
    </location>
</feature>
<feature type="compositionally biased region" description="Acidic residues" evidence="11">
    <location>
        <begin position="1355"/>
        <end position="1364"/>
    </location>
</feature>
<feature type="compositionally biased region" description="Basic and acidic residues" evidence="11">
    <location>
        <begin position="9"/>
        <end position="21"/>
    </location>
</feature>
<dbReference type="CDD" id="cd05693">
    <property type="entry name" value="S1_Rrp5_repeat_hs1_sc1"/>
    <property type="match status" value="1"/>
</dbReference>
<reference evidence="13" key="1">
    <citation type="submission" date="2022-10" db="EMBL/GenBank/DDBJ databases">
        <authorList>
            <person name="Byrne P K."/>
        </authorList>
    </citation>
    <scope>NUCLEOTIDE SEQUENCE</scope>
    <source>
        <strain evidence="13">IFO1815</strain>
    </source>
</reference>
<evidence type="ECO:0000259" key="12">
    <source>
        <dbReference type="PROSITE" id="PS50126"/>
    </source>
</evidence>
<feature type="region of interest" description="Disordered" evidence="11">
    <location>
        <begin position="1411"/>
        <end position="1437"/>
    </location>
</feature>
<keyword evidence="3" id="KW-0698">rRNA processing</keyword>
<protein>
    <recommendedName>
        <fullName evidence="9">rRNA biogenesis protein RRP5</fullName>
    </recommendedName>
    <alternativeName>
        <fullName evidence="10">Ribosomal RNA-processing protein 5</fullName>
    </alternativeName>
</protein>
<feature type="domain" description="S1 motif" evidence="12">
    <location>
        <begin position="1003"/>
        <end position="1075"/>
    </location>
</feature>
<dbReference type="PANTHER" id="PTHR23270">
    <property type="entry name" value="PROGRAMMED CELL DEATH PROTEIN 11 PRE-RRNA PROCESSING PROTEIN RRP5"/>
    <property type="match status" value="1"/>
</dbReference>
<dbReference type="InterPro" id="IPR003029">
    <property type="entry name" value="S1_domain"/>
</dbReference>
<feature type="region of interest" description="Disordered" evidence="11">
    <location>
        <begin position="165"/>
        <end position="199"/>
    </location>
</feature>
<evidence type="ECO:0000256" key="6">
    <source>
        <dbReference type="ARBA" id="ARBA00023242"/>
    </source>
</evidence>
<dbReference type="FunFam" id="2.40.50.140:FF:000159">
    <property type="entry name" value="rRNA biogenesis protein rrp5"/>
    <property type="match status" value="1"/>
</dbReference>
<dbReference type="SUPFAM" id="SSF48452">
    <property type="entry name" value="TPR-like"/>
    <property type="match status" value="2"/>
</dbReference>
<dbReference type="Gene3D" id="2.40.50.140">
    <property type="entry name" value="Nucleic acid-binding proteins"/>
    <property type="match status" value="10"/>
</dbReference>
<comment type="subcellular location">
    <subcellularLocation>
        <location evidence="1">Nucleus</location>
        <location evidence="1">Nucleolus</location>
    </subcellularLocation>
</comment>
<proteinExistence type="predicted"/>
<dbReference type="CDD" id="cd05698">
    <property type="entry name" value="S1_Rrp5_repeat_hs6_sc5"/>
    <property type="match status" value="1"/>
</dbReference>
<dbReference type="FunFam" id="2.40.50.140:FF:000394">
    <property type="entry name" value="rRNA biogenesis protein RRP5"/>
    <property type="match status" value="1"/>
</dbReference>
<keyword evidence="4" id="KW-0597">Phosphoprotein</keyword>
<dbReference type="FunFam" id="2.40.50.140:FF:000423">
    <property type="entry name" value="rRNA biogenesis protein RRP5"/>
    <property type="match status" value="1"/>
</dbReference>
<organism evidence="13 14">
    <name type="scientific">Saccharomyces mikatae IFO 1815</name>
    <dbReference type="NCBI Taxonomy" id="226126"/>
    <lineage>
        <taxon>Eukaryota</taxon>
        <taxon>Fungi</taxon>
        <taxon>Dikarya</taxon>
        <taxon>Ascomycota</taxon>
        <taxon>Saccharomycotina</taxon>
        <taxon>Saccharomycetes</taxon>
        <taxon>Saccharomycetales</taxon>
        <taxon>Saccharomycetaceae</taxon>
        <taxon>Saccharomyces</taxon>
    </lineage>
</organism>
<feature type="domain" description="S1 motif" evidence="12">
    <location>
        <begin position="119"/>
        <end position="241"/>
    </location>
</feature>
<feature type="compositionally biased region" description="Basic residues" evidence="11">
    <location>
        <begin position="78"/>
        <end position="88"/>
    </location>
</feature>
<sequence length="1724" mass="192970">MVAPTKRKRNDEFPLSREDSTKQPSTSSLVRKTEEVSFPRGGASALTPLELKQVANEAASDVLFGSENVKASELTSRPLKKKKTTKKSTSKDSEISPMKSDEAKAGLIEHVNFKTLKSGSSLLGQVSGITKQDLCITFTDGISGYVNLTHISEEFTAILEDLDEEMDSEADTPEEKKSKLDDAEYESSDNEDEKNDKSNELPNLRRYFHIGQWLRCSVIKNTSLEPSTKKSLKKRIELTIEPSFVNTYADEDLVKSTSIQCAVKSIEDHGAILDVGLPDFTGFIAKKDFLDFENLLPGSVFLGNVTKKSDRSIVVNTDFSDKKNKITQISSIDAIIPGQIVDLLCESINKNGVAGKVFGLVSGVVNLSHLRTFSEEDLKHKFAIGSTIRCRIIACLENKNGDKVLILSNLPHILRLEDTFKSTEGLDAFPIGYTFESCTVKGRDSEYLYLALDDDRLGKVHSSRIGEIENSEKLSSRVLGYSPVDDIYQLSTDPKYLKLKYLRTNDIPIGELIPSCEITSVSSSGIELKIFNGQFKATVPPLHISDTRLVYPERKFKIGSKVKGRVISVNSRGNVHITLKKSLVNIEDNELPLVSTYAGANDIKEKNEKTLATVQVFKPNGCIVSFFGGLSGFLPNSEISEVFVKKPEEHLRLGQTVVLKLLDVDADRRRIIATCKVSNEQATQQKDTIENIIPGRTIITVDVIEKTKDSVIVEIPNVGLRGVVYVGHLSDSRVEQNRAQLKKIRIGTELTGLVIDKDTRTRVFNLTLKSSLIKDARKGSLPLTYDDVKDIRKDAPMHAYIKSISEKGLFVAFNGKFIGLILPSYAVDSRDIDIGKTFYINQSVTVYLLRTDDQNQKFLLSLKAPKVKEEKKEVESAIENPIDSSIKSWDDLSIGSIVKAKIKSVKKNQLNVILAANLHGRVDIAEVFDTYEEIKDKKQPLSHYKKDDIIHVKIIGNHDVRSHKFLPITHRISKASILELSMKPSELTSKEVHTKTLEGINIGEELTGFVNNSSGNHLWLTISPVLKARISLLDLADNGISFSENIESSFPLGSALQVKVSSVDREHGFINAIGKAHVDVNMLTIKAGDELPGRVLRIAEKYVLLDLGNKVTGISFITDALNDFSVSLKEAFQDKLNNVIPTTVLAVDAENKKIELSLRSANAKTRSIESHDNLKQGDIVDGIVKNVNDKGIFVYLSRKVEAFVPVSKLSDSYLKEWKKFYKPMQHVVGKVVTCDEDSRISLTLRESEVNGDLKVLKTYSDIKSGDIFDGTVKNVTDFGVFVKLDNTVNVTGLAHITEIADKKPEDLSSLFGVGDRVKAIILKTNLEKKQISLSLKASHFSKDAELLSNAVGQSENEDEDEVMADVDFKDSDNESDAEDENVEMTERKTGISSDGLSLSAGFDWTASILDQAQDEEESEEDQEDFTENRRHKHKRRKEKIIQDKTIDINTRAPESVADFERLIIGNPNSSVMWMNYMAFQLQLSEIDKARELAERALKTINFREEAEKLNIWIAMLNLENTFGTEETLEDVFKRACQYMDSYTIHTKLLGIYEMSEKFDKAAELFKATAKKFGSEKVSIWVSWGDFLISNNEEQEARAILSNALKSLPKRSHIEVVRKFAQLEFAKGDPESGRSLFEGLIADAPKRIDLWNVYVDQEVKAKDKKKVEDLFERIITKKITRKQAKFFFNKWLQFEESQSDEKAVEYVKAKATEYVANHEIPKTDE</sequence>
<gene>
    <name evidence="13" type="primary">SMKI13G3500</name>
    <name evidence="13" type="ORF">SMKI_13G3500</name>
</gene>
<dbReference type="InterPro" id="IPR048059">
    <property type="entry name" value="Rrp5_S1_rpt_hs1_sc1"/>
</dbReference>
<dbReference type="Proteomes" id="UP001161438">
    <property type="component" value="Chromosome 13"/>
</dbReference>
<feature type="compositionally biased region" description="Basic and acidic residues" evidence="11">
    <location>
        <begin position="89"/>
        <end position="101"/>
    </location>
</feature>
<feature type="region of interest" description="Disordered" evidence="11">
    <location>
        <begin position="1350"/>
        <end position="1394"/>
    </location>
</feature>
<feature type="domain" description="S1 motif" evidence="12">
    <location>
        <begin position="510"/>
        <end position="580"/>
    </location>
</feature>
<dbReference type="InterPro" id="IPR045209">
    <property type="entry name" value="Rrp5"/>
</dbReference>
<evidence type="ECO:0000256" key="4">
    <source>
        <dbReference type="ARBA" id="ARBA00022553"/>
    </source>
</evidence>
<evidence type="ECO:0000256" key="8">
    <source>
        <dbReference type="ARBA" id="ARBA00055575"/>
    </source>
</evidence>
<evidence type="ECO:0000256" key="9">
    <source>
        <dbReference type="ARBA" id="ARBA00073619"/>
    </source>
</evidence>
<keyword evidence="2" id="KW-0690">Ribosome biogenesis</keyword>
<evidence type="ECO:0000256" key="7">
    <source>
        <dbReference type="ARBA" id="ARBA00023274"/>
    </source>
</evidence>
<dbReference type="InterPro" id="IPR011990">
    <property type="entry name" value="TPR-like_helical_dom_sf"/>
</dbReference>
<comment type="function">
    <text evidence="8">Involved in the biogenesis of rRNA. Required for the formation of 18S and 5.8S rRNA.</text>
</comment>
<feature type="domain" description="S1 motif" evidence="12">
    <location>
        <begin position="338"/>
        <end position="410"/>
    </location>
</feature>
<evidence type="ECO:0000256" key="10">
    <source>
        <dbReference type="ARBA" id="ARBA00076674"/>
    </source>
</evidence>
<accession>A0AA35NEL8</accession>
<dbReference type="FunFam" id="2.40.50.140:FF:000179">
    <property type="entry name" value="rRNA biogenesis protein RRP5"/>
    <property type="match status" value="1"/>
</dbReference>
<dbReference type="PROSITE" id="PS50126">
    <property type="entry name" value="S1"/>
    <property type="match status" value="11"/>
</dbReference>
<dbReference type="GO" id="GO:0006364">
    <property type="term" value="P:rRNA processing"/>
    <property type="evidence" value="ECO:0007669"/>
    <property type="project" value="UniProtKB-KW"/>
</dbReference>
<feature type="compositionally biased region" description="Acidic residues" evidence="11">
    <location>
        <begin position="1412"/>
        <end position="1425"/>
    </location>
</feature>
<dbReference type="FunFam" id="1.25.40.10:FF:000671">
    <property type="entry name" value="rRNA biogenesis protein RRP5"/>
    <property type="match status" value="1"/>
</dbReference>
<dbReference type="FunFam" id="2.40.50.140:FF:000155">
    <property type="entry name" value="rRNA biogenesis protein RRP5"/>
    <property type="match status" value="1"/>
</dbReference>
<feature type="domain" description="S1 motif" evidence="12">
    <location>
        <begin position="1177"/>
        <end position="1245"/>
    </location>
</feature>
<feature type="region of interest" description="Disordered" evidence="11">
    <location>
        <begin position="1"/>
        <end position="43"/>
    </location>
</feature>
<keyword evidence="5" id="KW-0677">Repeat</keyword>
<feature type="region of interest" description="Disordered" evidence="11">
    <location>
        <begin position="74"/>
        <end position="101"/>
    </location>
</feature>
<dbReference type="SMART" id="SM00316">
    <property type="entry name" value="S1"/>
    <property type="match status" value="12"/>
</dbReference>
<feature type="domain" description="S1 motif" evidence="12">
    <location>
        <begin position="607"/>
        <end position="676"/>
    </location>
</feature>
<dbReference type="FunFam" id="2.40.50.140:FF:000196">
    <property type="entry name" value="rRNA biogenesis protein RRP5"/>
    <property type="match status" value="1"/>
</dbReference>
<dbReference type="RefSeq" id="XP_056078819.1">
    <property type="nucleotide sequence ID" value="XM_056224952.1"/>
</dbReference>
<dbReference type="EMBL" id="OX365769">
    <property type="protein sequence ID" value="CAI4035699.1"/>
    <property type="molecule type" value="Genomic_DNA"/>
</dbReference>
<evidence type="ECO:0000313" key="14">
    <source>
        <dbReference type="Proteomes" id="UP001161438"/>
    </source>
</evidence>
<feature type="compositionally biased region" description="Acidic residues" evidence="11">
    <location>
        <begin position="1373"/>
        <end position="1383"/>
    </location>
</feature>
<evidence type="ECO:0000256" key="3">
    <source>
        <dbReference type="ARBA" id="ARBA00022552"/>
    </source>
</evidence>
<dbReference type="CDD" id="cd05707">
    <property type="entry name" value="S1_Rrp5_repeat_sc11"/>
    <property type="match status" value="1"/>
</dbReference>
<evidence type="ECO:0000256" key="5">
    <source>
        <dbReference type="ARBA" id="ARBA00022737"/>
    </source>
</evidence>
<dbReference type="GO" id="GO:0003723">
    <property type="term" value="F:RNA binding"/>
    <property type="evidence" value="ECO:0007669"/>
    <property type="project" value="TreeGrafter"/>
</dbReference>
<dbReference type="CDD" id="cd05703">
    <property type="entry name" value="S1_Rrp5_repeat_hs12_sc9"/>
    <property type="match status" value="1"/>
</dbReference>
<dbReference type="CDD" id="cd05706">
    <property type="entry name" value="S1_Rrp5_repeat_sc10"/>
    <property type="match status" value="1"/>
</dbReference>
<feature type="domain" description="S1 motif" evidence="12">
    <location>
        <begin position="690"/>
        <end position="769"/>
    </location>
</feature>
<evidence type="ECO:0000256" key="1">
    <source>
        <dbReference type="ARBA" id="ARBA00004604"/>
    </source>
</evidence>
<dbReference type="GO" id="GO:0032040">
    <property type="term" value="C:small-subunit processome"/>
    <property type="evidence" value="ECO:0007669"/>
    <property type="project" value="TreeGrafter"/>
</dbReference>
<dbReference type="CDD" id="cd00164">
    <property type="entry name" value="S1_like"/>
    <property type="match status" value="2"/>
</dbReference>
<name>A0AA35NEL8_SACMI</name>
<dbReference type="SMART" id="SM00386">
    <property type="entry name" value="HAT"/>
    <property type="match status" value="5"/>
</dbReference>
<feature type="compositionally biased region" description="Acidic residues" evidence="11">
    <location>
        <begin position="183"/>
        <end position="193"/>
    </location>
</feature>
<dbReference type="PANTHER" id="PTHR23270:SF10">
    <property type="entry name" value="PROTEIN RRP5 HOMOLOG"/>
    <property type="match status" value="1"/>
</dbReference>
<dbReference type="SUPFAM" id="SSF50249">
    <property type="entry name" value="Nucleic acid-binding proteins"/>
    <property type="match status" value="12"/>
</dbReference>
<evidence type="ECO:0000313" key="13">
    <source>
        <dbReference type="EMBL" id="CAI4035699.1"/>
    </source>
</evidence>
<dbReference type="GeneID" id="80920573"/>
<dbReference type="Gene3D" id="1.25.40.10">
    <property type="entry name" value="Tetratricopeptide repeat domain"/>
    <property type="match status" value="1"/>
</dbReference>
<dbReference type="InterPro" id="IPR003107">
    <property type="entry name" value="HAT"/>
</dbReference>